<name>A0A9W9WVG7_9EURO</name>
<dbReference type="RefSeq" id="XP_056788007.1">
    <property type="nucleotide sequence ID" value="XM_056937208.1"/>
</dbReference>
<accession>A0A9W9WVG7</accession>
<feature type="non-terminal residue" evidence="2">
    <location>
        <position position="1"/>
    </location>
</feature>
<dbReference type="Proteomes" id="UP001148312">
    <property type="component" value="Unassembled WGS sequence"/>
</dbReference>
<dbReference type="PROSITE" id="PS50181">
    <property type="entry name" value="FBOX"/>
    <property type="match status" value="1"/>
</dbReference>
<comment type="caution">
    <text evidence="2">The sequence shown here is derived from an EMBL/GenBank/DDBJ whole genome shotgun (WGS) entry which is preliminary data.</text>
</comment>
<dbReference type="SUPFAM" id="SSF50978">
    <property type="entry name" value="WD40 repeat-like"/>
    <property type="match status" value="1"/>
</dbReference>
<protein>
    <recommendedName>
        <fullName evidence="1">F-box domain-containing protein</fullName>
    </recommendedName>
</protein>
<dbReference type="AlphaFoldDB" id="A0A9W9WVG7"/>
<dbReference type="InterPro" id="IPR036322">
    <property type="entry name" value="WD40_repeat_dom_sf"/>
</dbReference>
<keyword evidence="3" id="KW-1185">Reference proteome</keyword>
<dbReference type="SMART" id="SM00256">
    <property type="entry name" value="FBOX"/>
    <property type="match status" value="1"/>
</dbReference>
<reference evidence="2" key="1">
    <citation type="submission" date="2022-12" db="EMBL/GenBank/DDBJ databases">
        <authorList>
            <person name="Petersen C."/>
        </authorList>
    </citation>
    <scope>NUCLEOTIDE SEQUENCE</scope>
    <source>
        <strain evidence="2">IBT 30728</strain>
    </source>
</reference>
<dbReference type="InterPro" id="IPR036047">
    <property type="entry name" value="F-box-like_dom_sf"/>
</dbReference>
<proteinExistence type="predicted"/>
<reference evidence="2" key="2">
    <citation type="journal article" date="2023" name="IMA Fungus">
        <title>Comparative genomic study of the Penicillium genus elucidates a diverse pangenome and 15 lateral gene transfer events.</title>
        <authorList>
            <person name="Petersen C."/>
            <person name="Sorensen T."/>
            <person name="Nielsen M.R."/>
            <person name="Sondergaard T.E."/>
            <person name="Sorensen J.L."/>
            <person name="Fitzpatrick D.A."/>
            <person name="Frisvad J.C."/>
            <person name="Nielsen K.L."/>
        </authorList>
    </citation>
    <scope>NUCLEOTIDE SEQUENCE</scope>
    <source>
        <strain evidence="2">IBT 30728</strain>
    </source>
</reference>
<organism evidence="2 3">
    <name type="scientific">Penicillium diatomitis</name>
    <dbReference type="NCBI Taxonomy" id="2819901"/>
    <lineage>
        <taxon>Eukaryota</taxon>
        <taxon>Fungi</taxon>
        <taxon>Dikarya</taxon>
        <taxon>Ascomycota</taxon>
        <taxon>Pezizomycotina</taxon>
        <taxon>Eurotiomycetes</taxon>
        <taxon>Eurotiomycetidae</taxon>
        <taxon>Eurotiales</taxon>
        <taxon>Aspergillaceae</taxon>
        <taxon>Penicillium</taxon>
    </lineage>
</organism>
<sequence length="608" mass="68343">NCIHYLLKSGIMKFTDLPPEIICEVVLHLPTANAIARLSQTCRQIYKVLKAEETRLFRVFVQNKFPSIQTPPFWKDAACALTSRSRALDRLGVIGRFMIVPETITRIGLQGETRQDNPTLGYRPPIDSYEFWNGESWAARKEVLAWGAGEKLLMRTRRRGKQCSDEWVLFNDVDQPSSHDDILGLHLLDAEHDKGKETENMIFGRRRGDLRHVALSSHGTSYEYKKTFHTEGLELSETDLFRGADGPILCAQFLQGTTALYHVEIQDEIVQPFAWIQPERSSRGRSSKLLSSTRIAVATMDETDSLVISRIRPDGVSTEETIGSGILAMDGHVRNHYARHAISAIEPLNNHPLGGHSGSVFLAAWGDRIVRLHDLRSPRQYEIAYEDPTDDNSVYSLKAFGHDRFIVGSGGNALIKLFDLRCTNYSYLHAQGSRPKAPSNAPIAHNEGQYPSKNFNIFLSAPLPASFFTSPTAQSRRRTQVRPYRGPIYSLSTPSPSSPTVYTGVAGGLIRLDFASTDDLTGPAKQWYDRNLDLGLDEDMTPGSGTGFFTVAGYERPSPDDLTTTSKLRKQQETWQAQYDDAHKDVMSGWDRRWEALERPGVWRRQDG</sequence>
<evidence type="ECO:0000259" key="1">
    <source>
        <dbReference type="PROSITE" id="PS50181"/>
    </source>
</evidence>
<feature type="domain" description="F-box" evidence="1">
    <location>
        <begin position="11"/>
        <end position="60"/>
    </location>
</feature>
<dbReference type="InterPro" id="IPR001810">
    <property type="entry name" value="F-box_dom"/>
</dbReference>
<dbReference type="GeneID" id="81627457"/>
<gene>
    <name evidence="2" type="ORF">N7539_007607</name>
</gene>
<evidence type="ECO:0000313" key="2">
    <source>
        <dbReference type="EMBL" id="KAJ5477463.1"/>
    </source>
</evidence>
<dbReference type="Pfam" id="PF00646">
    <property type="entry name" value="F-box"/>
    <property type="match status" value="1"/>
</dbReference>
<evidence type="ECO:0000313" key="3">
    <source>
        <dbReference type="Proteomes" id="UP001148312"/>
    </source>
</evidence>
<dbReference type="SUPFAM" id="SSF81383">
    <property type="entry name" value="F-box domain"/>
    <property type="match status" value="1"/>
</dbReference>
<dbReference type="EMBL" id="JAPWDQ010000010">
    <property type="protein sequence ID" value="KAJ5477463.1"/>
    <property type="molecule type" value="Genomic_DNA"/>
</dbReference>